<protein>
    <recommendedName>
        <fullName evidence="1">Sdz-33 F-box domain-containing protein</fullName>
    </recommendedName>
</protein>
<dbReference type="PANTHER" id="PTHR21503">
    <property type="entry name" value="F-BOX-CONTAINING HYPOTHETICAL PROTEIN C.ELEGANS"/>
    <property type="match status" value="1"/>
</dbReference>
<dbReference type="AlphaFoldDB" id="G0NSK2"/>
<dbReference type="HOGENOM" id="CLU_048940_0_0_1"/>
<organism evidence="3">
    <name type="scientific">Caenorhabditis brenneri</name>
    <name type="common">Nematode worm</name>
    <dbReference type="NCBI Taxonomy" id="135651"/>
    <lineage>
        <taxon>Eukaryota</taxon>
        <taxon>Metazoa</taxon>
        <taxon>Ecdysozoa</taxon>
        <taxon>Nematoda</taxon>
        <taxon>Chromadorea</taxon>
        <taxon>Rhabditida</taxon>
        <taxon>Rhabditina</taxon>
        <taxon>Rhabditomorpha</taxon>
        <taxon>Rhabditoidea</taxon>
        <taxon>Rhabditidae</taxon>
        <taxon>Peloderinae</taxon>
        <taxon>Caenorhabditis</taxon>
    </lineage>
</organism>
<evidence type="ECO:0000313" key="2">
    <source>
        <dbReference type="EMBL" id="EGT36901.1"/>
    </source>
</evidence>
<dbReference type="EMBL" id="GL379939">
    <property type="protein sequence ID" value="EGT36901.1"/>
    <property type="molecule type" value="Genomic_DNA"/>
</dbReference>
<dbReference type="Proteomes" id="UP000008068">
    <property type="component" value="Unassembled WGS sequence"/>
</dbReference>
<sequence>MGFPILKLPVVALKVLVDHLNDVELLQLFLLECKRQGGLPEWNFNLRCRMEGRYEQLLRICCNVFDVPIYFDNLRKYDKPEGFKKYLKIGELLVPVYIFYSTLVFTVWESKIDGLIQLLGYFETQLNLPIEHLKLPGKDIEAMERVVKHINSTQTVVKNVLVERYPQLPDYCGEFILENVSATEKLCFNSKLGQEFEFYEGIRAKTIKIRFGHWFTIESLLRSNESEVIHVKGSNYAREELRWFLSQWKAGKLPKLKEVTLSTRVSARDVTGGFERWVERCGKCGFSDISIISIKGYGGFHGSVDASRGCFHMTIHSNK</sequence>
<dbReference type="Pfam" id="PF07735">
    <property type="entry name" value="FBA_2"/>
    <property type="match status" value="1"/>
</dbReference>
<evidence type="ECO:0000259" key="1">
    <source>
        <dbReference type="Pfam" id="PF07735"/>
    </source>
</evidence>
<dbReference type="InParanoid" id="G0NSK2"/>
<feature type="domain" description="Sdz-33 F-box" evidence="1">
    <location>
        <begin position="206"/>
        <end position="260"/>
    </location>
</feature>
<reference evidence="3" key="1">
    <citation type="submission" date="2011-07" db="EMBL/GenBank/DDBJ databases">
        <authorList>
            <consortium name="Caenorhabditis brenneri Sequencing and Analysis Consortium"/>
            <person name="Wilson R.K."/>
        </authorList>
    </citation>
    <scope>NUCLEOTIDE SEQUENCE [LARGE SCALE GENOMIC DNA]</scope>
    <source>
        <strain evidence="3">PB2801</strain>
    </source>
</reference>
<gene>
    <name evidence="2" type="ORF">CAEBREN_24252</name>
</gene>
<accession>G0NSK2</accession>
<evidence type="ECO:0000313" key="3">
    <source>
        <dbReference type="Proteomes" id="UP000008068"/>
    </source>
</evidence>
<keyword evidence="3" id="KW-1185">Reference proteome</keyword>
<name>G0NSK2_CAEBE</name>
<proteinExistence type="predicted"/>
<dbReference type="InterPro" id="IPR012885">
    <property type="entry name" value="F-box_Sdz-33"/>
</dbReference>